<organism evidence="2 3">
    <name type="scientific">Fervidibacillus albus</name>
    <dbReference type="NCBI Taxonomy" id="2980026"/>
    <lineage>
        <taxon>Bacteria</taxon>
        <taxon>Bacillati</taxon>
        <taxon>Bacillota</taxon>
        <taxon>Bacilli</taxon>
        <taxon>Bacillales</taxon>
        <taxon>Bacillaceae</taxon>
        <taxon>Fervidibacillus</taxon>
    </lineage>
</organism>
<evidence type="ECO:0000313" key="2">
    <source>
        <dbReference type="EMBL" id="WAA10169.1"/>
    </source>
</evidence>
<feature type="transmembrane region" description="Helical" evidence="1">
    <location>
        <begin position="25"/>
        <end position="46"/>
    </location>
</feature>
<evidence type="ECO:0000313" key="3">
    <source>
        <dbReference type="Proteomes" id="UP001164718"/>
    </source>
</evidence>
<dbReference type="InterPro" id="IPR007313">
    <property type="entry name" value="FxsA"/>
</dbReference>
<accession>A0A9E8RWD0</accession>
<dbReference type="Pfam" id="PF04186">
    <property type="entry name" value="FxsA"/>
    <property type="match status" value="1"/>
</dbReference>
<dbReference type="GO" id="GO:0016020">
    <property type="term" value="C:membrane"/>
    <property type="evidence" value="ECO:0007669"/>
    <property type="project" value="InterPro"/>
</dbReference>
<dbReference type="RefSeq" id="WP_275417954.1">
    <property type="nucleotide sequence ID" value="NZ_CP106878.1"/>
</dbReference>
<protein>
    <submittedName>
        <fullName evidence="2">Membrane protein FxsA</fullName>
    </submittedName>
</protein>
<dbReference type="AlphaFoldDB" id="A0A9E8RWD0"/>
<dbReference type="Proteomes" id="UP001164718">
    <property type="component" value="Chromosome"/>
</dbReference>
<dbReference type="NCBIfam" id="NF008528">
    <property type="entry name" value="PRK11463.1-2"/>
    <property type="match status" value="1"/>
</dbReference>
<dbReference type="KEGG" id="faf:OE104_02155"/>
<sequence length="127" mass="13974">MKWILLVFIVLPAMEIGVLLFSGKTFGIGITVLLILLTGILGAYLAKKQGLETIRLARHQLALGEPPGDLLLDGLCILFGAAFLLTPGFLTDAAGFYLLLPTRKTIKPLLKKSFLKWINRRTITIIK</sequence>
<reference evidence="2" key="1">
    <citation type="submission" date="2022-09" db="EMBL/GenBank/DDBJ databases">
        <title>Complete Genomes of Fervidibacillus albus and Fervidibacillus halotolerans isolated from tidal flat sediments.</title>
        <authorList>
            <person name="Kwon K.K."/>
            <person name="Yang S.-H."/>
            <person name="Park M.J."/>
            <person name="Oh H.-M."/>
        </authorList>
    </citation>
    <scope>NUCLEOTIDE SEQUENCE</scope>
    <source>
        <strain evidence="2">MEBiC13591</strain>
    </source>
</reference>
<feature type="transmembrane region" description="Helical" evidence="1">
    <location>
        <begin position="70"/>
        <end position="90"/>
    </location>
</feature>
<keyword evidence="3" id="KW-1185">Reference proteome</keyword>
<gene>
    <name evidence="2" type="primary">fxsA</name>
    <name evidence="2" type="ORF">OE104_02155</name>
</gene>
<keyword evidence="1" id="KW-0472">Membrane</keyword>
<proteinExistence type="predicted"/>
<keyword evidence="1" id="KW-1133">Transmembrane helix</keyword>
<dbReference type="PANTHER" id="PTHR35335:SF1">
    <property type="entry name" value="UPF0716 PROTEIN FXSA"/>
    <property type="match status" value="1"/>
</dbReference>
<keyword evidence="1" id="KW-0812">Transmembrane</keyword>
<dbReference type="EMBL" id="CP106878">
    <property type="protein sequence ID" value="WAA10169.1"/>
    <property type="molecule type" value="Genomic_DNA"/>
</dbReference>
<dbReference type="PANTHER" id="PTHR35335">
    <property type="entry name" value="UPF0716 PROTEIN FXSA"/>
    <property type="match status" value="1"/>
</dbReference>
<name>A0A9E8RWD0_9BACI</name>
<evidence type="ECO:0000256" key="1">
    <source>
        <dbReference type="SAM" id="Phobius"/>
    </source>
</evidence>